<reference evidence="4 5" key="1">
    <citation type="submission" date="2011-08" db="EMBL/GenBank/DDBJ databases">
        <title>The Genome Sequence of Plasmodium vivax India VII.</title>
        <authorList>
            <consortium name="The Broad Institute Genome Sequencing Platform"/>
            <consortium name="The Broad Institute Genome Sequencing Center for Infectious Disease"/>
            <person name="Neafsey D."/>
            <person name="Carlton J."/>
            <person name="Barnwell J."/>
            <person name="Collins W."/>
            <person name="Escalante A."/>
            <person name="Mullikin J."/>
            <person name="Saul A."/>
            <person name="Guigo R."/>
            <person name="Camara F."/>
            <person name="Young S.K."/>
            <person name="Zeng Q."/>
            <person name="Gargeya S."/>
            <person name="Fitzgerald M."/>
            <person name="Haas B."/>
            <person name="Abouelleil A."/>
            <person name="Alvarado L."/>
            <person name="Arachchi H.M."/>
            <person name="Berlin A."/>
            <person name="Brown A."/>
            <person name="Chapman S.B."/>
            <person name="Chen Z."/>
            <person name="Dunbar C."/>
            <person name="Freedman E."/>
            <person name="Gearin G."/>
            <person name="Gellesch M."/>
            <person name="Goldberg J."/>
            <person name="Griggs A."/>
            <person name="Gujja S."/>
            <person name="Heiman D."/>
            <person name="Howarth C."/>
            <person name="Larson L."/>
            <person name="Lui A."/>
            <person name="MacDonald P.J.P."/>
            <person name="Montmayeur A."/>
            <person name="Murphy C."/>
            <person name="Neiman D."/>
            <person name="Pearson M."/>
            <person name="Priest M."/>
            <person name="Roberts A."/>
            <person name="Saif S."/>
            <person name="Shea T."/>
            <person name="Shenoy N."/>
            <person name="Sisk P."/>
            <person name="Stolte C."/>
            <person name="Sykes S."/>
            <person name="Wortman J."/>
            <person name="Nusbaum C."/>
            <person name="Birren B."/>
        </authorList>
    </citation>
    <scope>NUCLEOTIDE SEQUENCE [LARGE SCALE GENOMIC DNA]</scope>
    <source>
        <strain evidence="4 5">India VII</strain>
    </source>
</reference>
<feature type="signal peptide" evidence="3">
    <location>
        <begin position="1"/>
        <end position="21"/>
    </location>
</feature>
<protein>
    <submittedName>
        <fullName evidence="4">Circumsporozoite-protein like antigen</fullName>
    </submittedName>
</protein>
<dbReference type="EMBL" id="KQ234279">
    <property type="protein sequence ID" value="KMZ80461.1"/>
    <property type="molecule type" value="Genomic_DNA"/>
</dbReference>
<evidence type="ECO:0000256" key="3">
    <source>
        <dbReference type="SAM" id="SignalP"/>
    </source>
</evidence>
<evidence type="ECO:0000313" key="5">
    <source>
        <dbReference type="Proteomes" id="UP000053562"/>
    </source>
</evidence>
<evidence type="ECO:0000313" key="4">
    <source>
        <dbReference type="EMBL" id="KMZ80461.1"/>
    </source>
</evidence>
<feature type="compositionally biased region" description="Low complexity" evidence="1">
    <location>
        <begin position="129"/>
        <end position="148"/>
    </location>
</feature>
<proteinExistence type="predicted"/>
<feature type="transmembrane region" description="Helical" evidence="2">
    <location>
        <begin position="74"/>
        <end position="99"/>
    </location>
</feature>
<dbReference type="AlphaFoldDB" id="A0A0J9SCT3"/>
<accession>A0A0J9SCT3</accession>
<feature type="chain" id="PRO_5005322147" evidence="3">
    <location>
        <begin position="22"/>
        <end position="148"/>
    </location>
</feature>
<dbReference type="Pfam" id="PF06589">
    <property type="entry name" value="CRA"/>
    <property type="match status" value="1"/>
</dbReference>
<sequence>MKLLAAVFLLFCAILCNHALGDNVNGLGAGNPKKKSPKSKSPEPLIDVHELISEIVRKEEELVNMTKKKSNYKLATTVLASALGVVSAVLLGGAGLVFYNAGNGRHPFSLGGGKGGDAAPTEPTPAPTAPSATGLNDDGSSSGTESTS</sequence>
<keyword evidence="2" id="KW-0472">Membrane</keyword>
<gene>
    <name evidence="4" type="ORF">PVIIG_03713</name>
</gene>
<evidence type="ECO:0000256" key="1">
    <source>
        <dbReference type="SAM" id="MobiDB-lite"/>
    </source>
</evidence>
<dbReference type="OrthoDB" id="387289at2759"/>
<keyword evidence="3" id="KW-0732">Signal</keyword>
<organism evidence="4 5">
    <name type="scientific">Plasmodium vivax India VII</name>
    <dbReference type="NCBI Taxonomy" id="1077284"/>
    <lineage>
        <taxon>Eukaryota</taxon>
        <taxon>Sar</taxon>
        <taxon>Alveolata</taxon>
        <taxon>Apicomplexa</taxon>
        <taxon>Aconoidasida</taxon>
        <taxon>Haemosporida</taxon>
        <taxon>Plasmodiidae</taxon>
        <taxon>Plasmodium</taxon>
        <taxon>Plasmodium (Plasmodium)</taxon>
    </lineage>
</organism>
<feature type="region of interest" description="Disordered" evidence="1">
    <location>
        <begin position="109"/>
        <end position="148"/>
    </location>
</feature>
<evidence type="ECO:0000256" key="2">
    <source>
        <dbReference type="SAM" id="Phobius"/>
    </source>
</evidence>
<keyword evidence="2" id="KW-0812">Transmembrane</keyword>
<name>A0A0J9SCT3_PLAVI</name>
<keyword evidence="2" id="KW-1133">Transmembrane helix</keyword>
<dbReference type="Proteomes" id="UP000053562">
    <property type="component" value="Unassembled WGS sequence"/>
</dbReference>